<evidence type="ECO:0000313" key="14">
    <source>
        <dbReference type="Proteomes" id="UP001294570"/>
    </source>
</evidence>
<dbReference type="InterPro" id="IPR004821">
    <property type="entry name" value="Cyt_trans-like"/>
</dbReference>
<dbReference type="NCBIfam" id="TIGR00125">
    <property type="entry name" value="cyt_tran_rel"/>
    <property type="match status" value="1"/>
</dbReference>
<keyword evidence="6 11" id="KW-0548">Nucleotidyltransferase</keyword>
<dbReference type="HAMAP" id="MF_00244">
    <property type="entry name" value="NaMN_adenylyltr"/>
    <property type="match status" value="1"/>
</dbReference>
<dbReference type="NCBIfam" id="NF000840">
    <property type="entry name" value="PRK00071.1-3"/>
    <property type="match status" value="1"/>
</dbReference>
<keyword evidence="5 11" id="KW-0808">Transferase</keyword>
<sequence length="213" mass="23867">MAKRIGMLGGTFDPVHIGHLRSALEVAENYALDQLLLVPNAQPPHRGAPQVSPQQRLEMVRLAVDGVDLLSVDDRELRRDKPSWSIDTLLSLRAELDKDDQLLLILGWDAFCGLPSWHRWDELLEHCHILVLQRPDADIEAPQALRDLVAAKSVSDPDALQGPNGQIAFVWQTPLAISATQIRQLLATQRCVRYLVPDAVFKYIYAHGLYQSS</sequence>
<comment type="pathway">
    <text evidence="2 11">Cofactor biosynthesis; NAD(+) biosynthesis; deamido-NAD(+) from nicotinate D-ribonucleotide: step 1/1.</text>
</comment>
<dbReference type="CDD" id="cd02165">
    <property type="entry name" value="NMNAT"/>
    <property type="match status" value="1"/>
</dbReference>
<dbReference type="PANTHER" id="PTHR39321">
    <property type="entry name" value="NICOTINATE-NUCLEOTIDE ADENYLYLTRANSFERASE-RELATED"/>
    <property type="match status" value="1"/>
</dbReference>
<organism evidence="13 14">
    <name type="scientific">Denitrificimonas halotolerans</name>
    <dbReference type="NCBI Taxonomy" id="3098930"/>
    <lineage>
        <taxon>Bacteria</taxon>
        <taxon>Pseudomonadati</taxon>
        <taxon>Pseudomonadota</taxon>
        <taxon>Gammaproteobacteria</taxon>
        <taxon>Pseudomonadales</taxon>
        <taxon>Pseudomonadaceae</taxon>
        <taxon>Denitrificimonas</taxon>
    </lineage>
</organism>
<proteinExistence type="inferred from homology"/>
<comment type="catalytic activity">
    <reaction evidence="10 11">
        <text>nicotinate beta-D-ribonucleotide + ATP + H(+) = deamido-NAD(+) + diphosphate</text>
        <dbReference type="Rhea" id="RHEA:22860"/>
        <dbReference type="ChEBI" id="CHEBI:15378"/>
        <dbReference type="ChEBI" id="CHEBI:30616"/>
        <dbReference type="ChEBI" id="CHEBI:33019"/>
        <dbReference type="ChEBI" id="CHEBI:57502"/>
        <dbReference type="ChEBI" id="CHEBI:58437"/>
        <dbReference type="EC" id="2.7.7.18"/>
    </reaction>
</comment>
<dbReference type="EMBL" id="JAXIVU010000015">
    <property type="protein sequence ID" value="MDY7219976.1"/>
    <property type="molecule type" value="Genomic_DNA"/>
</dbReference>
<dbReference type="InterPro" id="IPR014729">
    <property type="entry name" value="Rossmann-like_a/b/a_fold"/>
</dbReference>
<evidence type="ECO:0000259" key="12">
    <source>
        <dbReference type="Pfam" id="PF01467"/>
    </source>
</evidence>
<keyword evidence="9 11" id="KW-0520">NAD</keyword>
<evidence type="ECO:0000313" key="13">
    <source>
        <dbReference type="EMBL" id="MDY7219976.1"/>
    </source>
</evidence>
<dbReference type="Pfam" id="PF01467">
    <property type="entry name" value="CTP_transf_like"/>
    <property type="match status" value="1"/>
</dbReference>
<reference evidence="13 14" key="1">
    <citation type="submission" date="2023-12" db="EMBL/GenBank/DDBJ databases">
        <title>Denitrificimonas halotolerans sp. nov.,a novel species isolated from landfill leachate.</title>
        <authorList>
            <person name="Wang S."/>
        </authorList>
    </citation>
    <scope>NUCLEOTIDE SEQUENCE [LARGE SCALE GENOMIC DNA]</scope>
    <source>
        <strain evidence="13 14">JX-1</strain>
    </source>
</reference>
<gene>
    <name evidence="11 13" type="primary">nadD</name>
    <name evidence="13" type="ORF">TOI97_10425</name>
</gene>
<evidence type="ECO:0000256" key="4">
    <source>
        <dbReference type="ARBA" id="ARBA00022642"/>
    </source>
</evidence>
<dbReference type="RefSeq" id="WP_321554062.1">
    <property type="nucleotide sequence ID" value="NZ_JAXIVU010000015.1"/>
</dbReference>
<dbReference type="SUPFAM" id="SSF52374">
    <property type="entry name" value="Nucleotidylyl transferase"/>
    <property type="match status" value="1"/>
</dbReference>
<evidence type="ECO:0000256" key="11">
    <source>
        <dbReference type="HAMAP-Rule" id="MF_00244"/>
    </source>
</evidence>
<dbReference type="EC" id="2.7.7.18" evidence="11"/>
<accession>A0ABU5GUM8</accession>
<dbReference type="GO" id="GO:0004515">
    <property type="term" value="F:nicotinate-nucleotide adenylyltransferase activity"/>
    <property type="evidence" value="ECO:0007669"/>
    <property type="project" value="UniProtKB-EC"/>
</dbReference>
<keyword evidence="14" id="KW-1185">Reference proteome</keyword>
<keyword evidence="8 11" id="KW-0067">ATP-binding</keyword>
<dbReference type="Proteomes" id="UP001294570">
    <property type="component" value="Unassembled WGS sequence"/>
</dbReference>
<protein>
    <recommendedName>
        <fullName evidence="11">Probable nicotinate-nucleotide adenylyltransferase</fullName>
        <ecNumber evidence="11">2.7.7.18</ecNumber>
    </recommendedName>
    <alternativeName>
        <fullName evidence="11">Deamido-NAD(+) diphosphorylase</fullName>
    </alternativeName>
    <alternativeName>
        <fullName evidence="11">Deamido-NAD(+) pyrophosphorylase</fullName>
    </alternativeName>
    <alternativeName>
        <fullName evidence="11">Nicotinate mononucleotide adenylyltransferase</fullName>
        <shortName evidence="11">NaMN adenylyltransferase</shortName>
    </alternativeName>
</protein>
<comment type="caution">
    <text evidence="13">The sequence shown here is derived from an EMBL/GenBank/DDBJ whole genome shotgun (WGS) entry which is preliminary data.</text>
</comment>
<comment type="function">
    <text evidence="1 11">Catalyzes the reversible adenylation of nicotinate mononucleotide (NaMN) to nicotinic acid adenine dinucleotide (NaAD).</text>
</comment>
<feature type="domain" description="Cytidyltransferase-like" evidence="12">
    <location>
        <begin position="7"/>
        <end position="184"/>
    </location>
</feature>
<dbReference type="Gene3D" id="3.40.50.620">
    <property type="entry name" value="HUPs"/>
    <property type="match status" value="1"/>
</dbReference>
<dbReference type="NCBIfam" id="TIGR00482">
    <property type="entry name" value="nicotinate (nicotinamide) nucleotide adenylyltransferase"/>
    <property type="match status" value="1"/>
</dbReference>
<evidence type="ECO:0000256" key="9">
    <source>
        <dbReference type="ARBA" id="ARBA00023027"/>
    </source>
</evidence>
<dbReference type="PANTHER" id="PTHR39321:SF3">
    <property type="entry name" value="PHOSPHOPANTETHEINE ADENYLYLTRANSFERASE"/>
    <property type="match status" value="1"/>
</dbReference>
<dbReference type="InterPro" id="IPR005248">
    <property type="entry name" value="NadD/NMNAT"/>
</dbReference>
<evidence type="ECO:0000256" key="2">
    <source>
        <dbReference type="ARBA" id="ARBA00005019"/>
    </source>
</evidence>
<evidence type="ECO:0000256" key="3">
    <source>
        <dbReference type="ARBA" id="ARBA00009014"/>
    </source>
</evidence>
<comment type="similarity">
    <text evidence="3 11">Belongs to the NadD family.</text>
</comment>
<evidence type="ECO:0000256" key="6">
    <source>
        <dbReference type="ARBA" id="ARBA00022695"/>
    </source>
</evidence>
<keyword evidence="7 11" id="KW-0547">Nucleotide-binding</keyword>
<evidence type="ECO:0000256" key="1">
    <source>
        <dbReference type="ARBA" id="ARBA00002324"/>
    </source>
</evidence>
<evidence type="ECO:0000256" key="10">
    <source>
        <dbReference type="ARBA" id="ARBA00048721"/>
    </source>
</evidence>
<evidence type="ECO:0000256" key="7">
    <source>
        <dbReference type="ARBA" id="ARBA00022741"/>
    </source>
</evidence>
<dbReference type="NCBIfam" id="NF000839">
    <property type="entry name" value="PRK00071.1-1"/>
    <property type="match status" value="1"/>
</dbReference>
<evidence type="ECO:0000256" key="5">
    <source>
        <dbReference type="ARBA" id="ARBA00022679"/>
    </source>
</evidence>
<keyword evidence="4 11" id="KW-0662">Pyridine nucleotide biosynthesis</keyword>
<name>A0ABU5GUM8_9GAMM</name>
<evidence type="ECO:0000256" key="8">
    <source>
        <dbReference type="ARBA" id="ARBA00022840"/>
    </source>
</evidence>